<reference evidence="1" key="1">
    <citation type="journal article" date="2021" name="Mol. Plant Microbe Interact.">
        <title>Complete Genome Sequence of the Plant-Pathogenic Fungus Colletotrichum lupini.</title>
        <authorList>
            <person name="Baroncelli R."/>
            <person name="Pensec F."/>
            <person name="Da Lio D."/>
            <person name="Boufleur T."/>
            <person name="Vicente I."/>
            <person name="Sarrocco S."/>
            <person name="Picot A."/>
            <person name="Baraldi E."/>
            <person name="Sukno S."/>
            <person name="Thon M."/>
            <person name="Le Floch G."/>
        </authorList>
    </citation>
    <scope>NUCLEOTIDE SEQUENCE</scope>
    <source>
        <strain evidence="1">IMI 504893</strain>
    </source>
</reference>
<dbReference type="RefSeq" id="XP_049144683.1">
    <property type="nucleotide sequence ID" value="XM_049287540.1"/>
</dbReference>
<dbReference type="Proteomes" id="UP000830671">
    <property type="component" value="Chromosome 4"/>
</dbReference>
<dbReference type="EMBL" id="CP019476">
    <property type="protein sequence ID" value="UQC83061.1"/>
    <property type="molecule type" value="Genomic_DNA"/>
</dbReference>
<name>A0A9Q8WH47_9PEZI</name>
<dbReference type="AlphaFoldDB" id="A0A9Q8WH47"/>
<sequence length="138" mass="15794">MGESSCVFRNMTKPRICLLMLGLTAVGWDKLHCNLSSHNKCLTDERHSRIKRQMRHDKLRQTSLPYYTTMTAASSRNTLMDRDSSTTLLKASDHWDTIRLCFKHGVRIQAKSATKDTSDNLLGAIHQTSKWSHDVFKA</sequence>
<organism evidence="1 2">
    <name type="scientific">Colletotrichum lupini</name>
    <dbReference type="NCBI Taxonomy" id="145971"/>
    <lineage>
        <taxon>Eukaryota</taxon>
        <taxon>Fungi</taxon>
        <taxon>Dikarya</taxon>
        <taxon>Ascomycota</taxon>
        <taxon>Pezizomycotina</taxon>
        <taxon>Sordariomycetes</taxon>
        <taxon>Hypocreomycetidae</taxon>
        <taxon>Glomerellales</taxon>
        <taxon>Glomerellaceae</taxon>
        <taxon>Colletotrichum</taxon>
        <taxon>Colletotrichum acutatum species complex</taxon>
    </lineage>
</organism>
<dbReference type="KEGG" id="clup:CLUP02_08552"/>
<keyword evidence="2" id="KW-1185">Reference proteome</keyword>
<accession>A0A9Q8WH47</accession>
<proteinExistence type="predicted"/>
<dbReference type="GeneID" id="73342550"/>
<evidence type="ECO:0000313" key="2">
    <source>
        <dbReference type="Proteomes" id="UP000830671"/>
    </source>
</evidence>
<gene>
    <name evidence="1" type="ORF">CLUP02_08552</name>
</gene>
<protein>
    <submittedName>
        <fullName evidence="1">Uncharacterized protein</fullName>
    </submittedName>
</protein>
<evidence type="ECO:0000313" key="1">
    <source>
        <dbReference type="EMBL" id="UQC83061.1"/>
    </source>
</evidence>